<feature type="repeat" description="ANK" evidence="1">
    <location>
        <begin position="844"/>
        <end position="876"/>
    </location>
</feature>
<reference evidence="4" key="1">
    <citation type="submission" date="2021-03" db="EMBL/GenBank/DDBJ databases">
        <title>Comparative genomics and phylogenomic investigation of the class Geoglossomycetes provide insights into ecological specialization and systematics.</title>
        <authorList>
            <person name="Melie T."/>
            <person name="Pirro S."/>
            <person name="Miller A.N."/>
            <person name="Quandt A."/>
        </authorList>
    </citation>
    <scope>NUCLEOTIDE SEQUENCE</scope>
    <source>
        <strain evidence="4">CAQ_001_2017</strain>
    </source>
</reference>
<dbReference type="Proteomes" id="UP000750711">
    <property type="component" value="Unassembled WGS sequence"/>
</dbReference>
<dbReference type="GO" id="GO:0007165">
    <property type="term" value="P:signal transduction"/>
    <property type="evidence" value="ECO:0007669"/>
    <property type="project" value="TreeGrafter"/>
</dbReference>
<dbReference type="Gene3D" id="1.10.510.10">
    <property type="entry name" value="Transferase(Phosphotransferase) domain 1"/>
    <property type="match status" value="1"/>
</dbReference>
<dbReference type="InterPro" id="IPR036770">
    <property type="entry name" value="Ankyrin_rpt-contain_sf"/>
</dbReference>
<dbReference type="PROSITE" id="PS00108">
    <property type="entry name" value="PROTEIN_KINASE_ST"/>
    <property type="match status" value="1"/>
</dbReference>
<keyword evidence="5" id="KW-1185">Reference proteome</keyword>
<dbReference type="InterPro" id="IPR011990">
    <property type="entry name" value="TPR-like_helical_dom_sf"/>
</dbReference>
<dbReference type="InterPro" id="IPR001245">
    <property type="entry name" value="Ser-Thr/Tyr_kinase_cat_dom"/>
</dbReference>
<feature type="region of interest" description="Disordered" evidence="2">
    <location>
        <begin position="517"/>
        <end position="543"/>
    </location>
</feature>
<dbReference type="PROSITE" id="PS50088">
    <property type="entry name" value="ANK_REPEAT"/>
    <property type="match status" value="1"/>
</dbReference>
<dbReference type="SMART" id="SM00220">
    <property type="entry name" value="S_TKc"/>
    <property type="match status" value="1"/>
</dbReference>
<dbReference type="InterPro" id="IPR011009">
    <property type="entry name" value="Kinase-like_dom_sf"/>
</dbReference>
<dbReference type="SUPFAM" id="SSF48403">
    <property type="entry name" value="Ankyrin repeat"/>
    <property type="match status" value="2"/>
</dbReference>
<sequence length="1082" mass="119337">MDLFETFSPIYSATQPFSSVKYGSKSSGVPGVSLHSAVYSRPSTTLEDNLISFLSYIKSQNIPILPVSLPDVRSVLGQGASFFVNGAELPETYTDQTTGTVLPKGLVVAFKRATMNENMADIIADRICVIFNEVLTMLHPPLLAHPNIVKLLGIGFELEGMDHVMPVLIPECAELGNLAEILETARKEDRPLDFEEKLSLCIDVAHGLEVLHACDIVHGDVKCENILIFEDDQKAENHGQHKTRLICKLTDFGVSRLPNGGLILGGSLPWQAPECSRGAYFKVENAKRTDIYSFGMMLWRVMLDGDPFKTLGKFEGETAKERRQRRNDAVARLKEEDRLVGHVCDSLEDSGKFSPPQLELLYGVVKITLNKDPTRRELDMGRVIRFLNPDSWYNQRHPVAPTRLSMGLDTQLLDIEKYYSEFQTTSAAVKSRVAKGFLAFAEELIGKNVKNERDSAAAFQLAICYAIGFGVSPQPSECLKWLGIAARGGSQRAQEALPLVAEAFGAHGEGDVGISATEITDSNEEKRPPLDLEAEPSSNEGRISIGGKGADDNWSVLHAAETCSYNIMELLLSDGIKPDMSEEGVTALHFLFSWDVDRAEKLGRDLIRAGVDVNAKAKRGASIGGTPLMWSVYGDHLEHSATLIKLGADPMAEVGGVDAISLAVQLHLTAHLRLLLENVRPAQVRGHMGRLLETAARGESRFARMTRHKGEWKRAPVEIFQFLRGWNSLFPEKVGFTDILLPALCSGMNSGFGRMNSDVQIAFIDEAGIEGSRLTELLRESVVGFNQEMFDQLLDRGVPVTGTFEGGKTLLHLCARIPDHPTAATAFAPRLLVLGADIEARDDAGYTPYMDAVLERKWDLADMLLTNGADALVANDEGYNVLGLCIKTINVGSMKYLLKYCDARKEFQQDSFIVNAKRNISALQEAALIPLPRAHGMKTEAMKAFLLTLANFQKREQVDFRSDGILPDATALEIAASKGNLLNVKNLTKMGAHITSGKRAIELAKASLSVTTEYLPRKNLERCIYILENWDTDQEGTKALADDWTNVRTIDESNVMSSWELVVWVNSFRRARLGGERTRVIK</sequence>
<dbReference type="SMART" id="SM00248">
    <property type="entry name" value="ANK"/>
    <property type="match status" value="7"/>
</dbReference>
<dbReference type="GO" id="GO:0005737">
    <property type="term" value="C:cytoplasm"/>
    <property type="evidence" value="ECO:0007669"/>
    <property type="project" value="TreeGrafter"/>
</dbReference>
<feature type="domain" description="Protein kinase" evidence="3">
    <location>
        <begin position="70"/>
        <end position="393"/>
    </location>
</feature>
<dbReference type="Gene3D" id="1.25.40.10">
    <property type="entry name" value="Tetratricopeptide repeat domain"/>
    <property type="match status" value="1"/>
</dbReference>
<evidence type="ECO:0000256" key="2">
    <source>
        <dbReference type="SAM" id="MobiDB-lite"/>
    </source>
</evidence>
<dbReference type="Pfam" id="PF07714">
    <property type="entry name" value="PK_Tyr_Ser-Thr"/>
    <property type="match status" value="1"/>
</dbReference>
<protein>
    <recommendedName>
        <fullName evidence="3">Protein kinase domain-containing protein</fullName>
    </recommendedName>
</protein>
<dbReference type="PANTHER" id="PTHR23257">
    <property type="entry name" value="SERINE-THREONINE PROTEIN KINASE"/>
    <property type="match status" value="1"/>
</dbReference>
<name>A0A9P8LEK9_9PEZI</name>
<dbReference type="GO" id="GO:0005524">
    <property type="term" value="F:ATP binding"/>
    <property type="evidence" value="ECO:0007669"/>
    <property type="project" value="InterPro"/>
</dbReference>
<organism evidence="4 5">
    <name type="scientific">Trichoglossum hirsutum</name>
    <dbReference type="NCBI Taxonomy" id="265104"/>
    <lineage>
        <taxon>Eukaryota</taxon>
        <taxon>Fungi</taxon>
        <taxon>Dikarya</taxon>
        <taxon>Ascomycota</taxon>
        <taxon>Pezizomycotina</taxon>
        <taxon>Geoglossomycetes</taxon>
        <taxon>Geoglossales</taxon>
        <taxon>Geoglossaceae</taxon>
        <taxon>Trichoglossum</taxon>
    </lineage>
</organism>
<dbReference type="InterPro" id="IPR008271">
    <property type="entry name" value="Ser/Thr_kinase_AS"/>
</dbReference>
<proteinExistence type="predicted"/>
<dbReference type="PROSITE" id="PS50011">
    <property type="entry name" value="PROTEIN_KINASE_DOM"/>
    <property type="match status" value="1"/>
</dbReference>
<dbReference type="Gene3D" id="1.25.40.20">
    <property type="entry name" value="Ankyrin repeat-containing domain"/>
    <property type="match status" value="2"/>
</dbReference>
<dbReference type="InterPro" id="IPR002110">
    <property type="entry name" value="Ankyrin_rpt"/>
</dbReference>
<evidence type="ECO:0000256" key="1">
    <source>
        <dbReference type="PROSITE-ProRule" id="PRU00023"/>
    </source>
</evidence>
<dbReference type="GO" id="GO:0004672">
    <property type="term" value="F:protein kinase activity"/>
    <property type="evidence" value="ECO:0007669"/>
    <property type="project" value="InterPro"/>
</dbReference>
<evidence type="ECO:0000259" key="3">
    <source>
        <dbReference type="PROSITE" id="PS50011"/>
    </source>
</evidence>
<dbReference type="InterPro" id="IPR050167">
    <property type="entry name" value="Ser_Thr_protein_kinase"/>
</dbReference>
<comment type="caution">
    <text evidence="4">The sequence shown here is derived from an EMBL/GenBank/DDBJ whole genome shotgun (WGS) entry which is preliminary data.</text>
</comment>
<evidence type="ECO:0000313" key="5">
    <source>
        <dbReference type="Proteomes" id="UP000750711"/>
    </source>
</evidence>
<dbReference type="AlphaFoldDB" id="A0A9P8LEK9"/>
<gene>
    <name evidence="4" type="ORF">GP486_002269</name>
</gene>
<accession>A0A9P8LEK9</accession>
<dbReference type="InterPro" id="IPR000719">
    <property type="entry name" value="Prot_kinase_dom"/>
</dbReference>
<keyword evidence="1" id="KW-0040">ANK repeat</keyword>
<evidence type="ECO:0000313" key="4">
    <source>
        <dbReference type="EMBL" id="KAH0563161.1"/>
    </source>
</evidence>
<dbReference type="EMBL" id="JAGHQM010000244">
    <property type="protein sequence ID" value="KAH0563161.1"/>
    <property type="molecule type" value="Genomic_DNA"/>
</dbReference>
<dbReference type="SUPFAM" id="SSF56112">
    <property type="entry name" value="Protein kinase-like (PK-like)"/>
    <property type="match status" value="1"/>
</dbReference>